<gene>
    <name evidence="3" type="ORF">ACFSQ3_07930</name>
</gene>
<dbReference type="RefSeq" id="WP_380869011.1">
    <property type="nucleotide sequence ID" value="NZ_JBHUMA010000006.1"/>
</dbReference>
<sequence length="298" mass="33630">MNINKTIFGTLAAVFAAFIMSSCSDDIDLGDSNQMTIEASSLPRASTATVETYFSGATITTAKKSNTANIYGSIYSALLSNGFEIDFNEQGLWTEIESEKDIAIPDQFLDGELPTIFAYLNANYRDNFVVELERERSGYTVELNNGVDLVFDQEQNFIGIDLDENDDDEVRIAYEELPENSRNFIAANFEGATAITVKKETDNRVVSYDVYLDNGVKIEFNQEGNWVEMESKRNQDLPMSILPQNVAQYIAQNYRGFVLTEVEIESNGRYSLELVNRITRQDVELEFDANGNFIREDN</sequence>
<keyword evidence="4" id="KW-1185">Reference proteome</keyword>
<protein>
    <submittedName>
        <fullName evidence="3">PepSY-like domain-containing protein</fullName>
    </submittedName>
</protein>
<feature type="signal peptide" evidence="1">
    <location>
        <begin position="1"/>
        <end position="24"/>
    </location>
</feature>
<reference evidence="4" key="1">
    <citation type="journal article" date="2019" name="Int. J. Syst. Evol. Microbiol.">
        <title>The Global Catalogue of Microorganisms (GCM) 10K type strain sequencing project: providing services to taxonomists for standard genome sequencing and annotation.</title>
        <authorList>
            <consortium name="The Broad Institute Genomics Platform"/>
            <consortium name="The Broad Institute Genome Sequencing Center for Infectious Disease"/>
            <person name="Wu L."/>
            <person name="Ma J."/>
        </authorList>
    </citation>
    <scope>NUCLEOTIDE SEQUENCE [LARGE SCALE GENOMIC DNA]</scope>
    <source>
        <strain evidence="4">KCTC 42248</strain>
    </source>
</reference>
<accession>A0ABW5NJ00</accession>
<keyword evidence="1" id="KW-0732">Signal</keyword>
<evidence type="ECO:0000313" key="3">
    <source>
        <dbReference type="EMBL" id="MFD2598880.1"/>
    </source>
</evidence>
<evidence type="ECO:0000313" key="4">
    <source>
        <dbReference type="Proteomes" id="UP001597393"/>
    </source>
</evidence>
<feature type="domain" description="Putative beta-lactamase-inhibitor-like PepSY-like" evidence="2">
    <location>
        <begin position="207"/>
        <end position="294"/>
    </location>
</feature>
<dbReference type="EMBL" id="JBHUMA010000006">
    <property type="protein sequence ID" value="MFD2598880.1"/>
    <property type="molecule type" value="Genomic_DNA"/>
</dbReference>
<evidence type="ECO:0000259" key="2">
    <source>
        <dbReference type="Pfam" id="PF11396"/>
    </source>
</evidence>
<dbReference type="Pfam" id="PF11396">
    <property type="entry name" value="PepSY_like"/>
    <property type="match status" value="2"/>
</dbReference>
<feature type="chain" id="PRO_5046519629" evidence="1">
    <location>
        <begin position="25"/>
        <end position="298"/>
    </location>
</feature>
<organism evidence="3 4">
    <name type="scientific">Sphingobacterium corticis</name>
    <dbReference type="NCBI Taxonomy" id="1812823"/>
    <lineage>
        <taxon>Bacteria</taxon>
        <taxon>Pseudomonadati</taxon>
        <taxon>Bacteroidota</taxon>
        <taxon>Sphingobacteriia</taxon>
        <taxon>Sphingobacteriales</taxon>
        <taxon>Sphingobacteriaceae</taxon>
        <taxon>Sphingobacterium</taxon>
    </lineage>
</organism>
<dbReference type="Gene3D" id="3.40.1420.30">
    <property type="match status" value="2"/>
</dbReference>
<evidence type="ECO:0000256" key="1">
    <source>
        <dbReference type="SAM" id="SignalP"/>
    </source>
</evidence>
<feature type="domain" description="Putative beta-lactamase-inhibitor-like PepSY-like" evidence="2">
    <location>
        <begin position="75"/>
        <end position="158"/>
    </location>
</feature>
<comment type="caution">
    <text evidence="3">The sequence shown here is derived from an EMBL/GenBank/DDBJ whole genome shotgun (WGS) entry which is preliminary data.</text>
</comment>
<dbReference type="PROSITE" id="PS51257">
    <property type="entry name" value="PROKAR_LIPOPROTEIN"/>
    <property type="match status" value="1"/>
</dbReference>
<proteinExistence type="predicted"/>
<name>A0ABW5NJ00_9SPHI</name>
<dbReference type="SUPFAM" id="SSF160574">
    <property type="entry name" value="BT0923-like"/>
    <property type="match status" value="2"/>
</dbReference>
<dbReference type="Proteomes" id="UP001597393">
    <property type="component" value="Unassembled WGS sequence"/>
</dbReference>
<dbReference type="InterPro" id="IPR021533">
    <property type="entry name" value="PepSY-like"/>
</dbReference>